<dbReference type="PANTHER" id="PTHR24094:SF15">
    <property type="entry name" value="AMP-DEPENDENT SYNTHETASE_LIGASE DOMAIN-CONTAINING PROTEIN-RELATED"/>
    <property type="match status" value="1"/>
</dbReference>
<protein>
    <submittedName>
        <fullName evidence="3">Secreted protein</fullName>
    </submittedName>
</protein>
<gene>
    <name evidence="3" type="ORF">SODALDRAFT_333756</name>
</gene>
<feature type="chain" id="PRO_5018275263" evidence="1">
    <location>
        <begin position="20"/>
        <end position="244"/>
    </location>
</feature>
<sequence>MKFTNTIAFLLAGATTVFASPTAFPTDDFDLEARTDHSQAIEAILTPRTAEAAPLAKGYALATPPGIPSASAARTLLNGLTVGSPGSMTGYSRDLFRHWIIIQGNCDAREMVLRRDGTGVNVNNACQPTSGSWYSPYDGVTVTVSSSVDIDHMIPLANAWISGASGWSASRRQAFANDLSIPQLWAVTASSNRSKGDRSPDQWSPPRAAFRCTYARSWIQVKSSYNLRITSAEKTALTSMLNTC</sequence>
<accession>A0A3N2PU58</accession>
<dbReference type="GeneID" id="39580543"/>
<feature type="signal peptide" evidence="1">
    <location>
        <begin position="1"/>
        <end position="19"/>
    </location>
</feature>
<evidence type="ECO:0000256" key="1">
    <source>
        <dbReference type="SAM" id="SignalP"/>
    </source>
</evidence>
<keyword evidence="1" id="KW-0732">Signal</keyword>
<evidence type="ECO:0000313" key="4">
    <source>
        <dbReference type="Proteomes" id="UP000272025"/>
    </source>
</evidence>
<dbReference type="EMBL" id="ML119056">
    <property type="protein sequence ID" value="ROT37994.1"/>
    <property type="molecule type" value="Genomic_DNA"/>
</dbReference>
<dbReference type="OrthoDB" id="3162605at2759"/>
<name>A0A3N2PU58_SODAK</name>
<keyword evidence="4" id="KW-1185">Reference proteome</keyword>
<feature type="domain" description="GmrSD restriction endonucleases C-terminal" evidence="2">
    <location>
        <begin position="137"/>
        <end position="238"/>
    </location>
</feature>
<dbReference type="Proteomes" id="UP000272025">
    <property type="component" value="Unassembled WGS sequence"/>
</dbReference>
<dbReference type="Pfam" id="PF07510">
    <property type="entry name" value="GmrSD_C"/>
    <property type="match status" value="1"/>
</dbReference>
<reference evidence="3 4" key="1">
    <citation type="journal article" date="2018" name="Mol. Ecol.">
        <title>The obligate alkalophilic soda-lake fungus Sodiomyces alkalinus has shifted to a protein diet.</title>
        <authorList>
            <person name="Grum-Grzhimaylo A.A."/>
            <person name="Falkoski D.L."/>
            <person name="van den Heuvel J."/>
            <person name="Valero-Jimenez C.A."/>
            <person name="Min B."/>
            <person name="Choi I.G."/>
            <person name="Lipzen A."/>
            <person name="Daum C.G."/>
            <person name="Aanen D.K."/>
            <person name="Tsang A."/>
            <person name="Henrissat B."/>
            <person name="Bilanenko E.N."/>
            <person name="de Vries R.P."/>
            <person name="van Kan J.A.L."/>
            <person name="Grigoriev I.V."/>
            <person name="Debets A.J.M."/>
        </authorList>
    </citation>
    <scope>NUCLEOTIDE SEQUENCE [LARGE SCALE GENOMIC DNA]</scope>
    <source>
        <strain evidence="3 4">F11</strain>
    </source>
</reference>
<evidence type="ECO:0000313" key="3">
    <source>
        <dbReference type="EMBL" id="ROT37994.1"/>
    </source>
</evidence>
<proteinExistence type="predicted"/>
<evidence type="ECO:0000259" key="2">
    <source>
        <dbReference type="Pfam" id="PF07510"/>
    </source>
</evidence>
<dbReference type="InterPro" id="IPR011089">
    <property type="entry name" value="GmrSD_C"/>
</dbReference>
<dbReference type="PANTHER" id="PTHR24094">
    <property type="entry name" value="SECRETED PROTEIN"/>
    <property type="match status" value="1"/>
</dbReference>
<organism evidence="3 4">
    <name type="scientific">Sodiomyces alkalinus (strain CBS 110278 / VKM F-3762 / F11)</name>
    <name type="common">Alkaliphilic filamentous fungus</name>
    <dbReference type="NCBI Taxonomy" id="1314773"/>
    <lineage>
        <taxon>Eukaryota</taxon>
        <taxon>Fungi</taxon>
        <taxon>Dikarya</taxon>
        <taxon>Ascomycota</taxon>
        <taxon>Pezizomycotina</taxon>
        <taxon>Sordariomycetes</taxon>
        <taxon>Hypocreomycetidae</taxon>
        <taxon>Glomerellales</taxon>
        <taxon>Plectosphaerellaceae</taxon>
        <taxon>Sodiomyces</taxon>
    </lineage>
</organism>
<dbReference type="RefSeq" id="XP_028465800.1">
    <property type="nucleotide sequence ID" value="XM_028612065.1"/>
</dbReference>
<dbReference type="AlphaFoldDB" id="A0A3N2PU58"/>
<dbReference type="STRING" id="1314773.A0A3N2PU58"/>